<dbReference type="Proteomes" id="UP001586593">
    <property type="component" value="Unassembled WGS sequence"/>
</dbReference>
<dbReference type="EMBL" id="JAZHXJ010000478">
    <property type="protein sequence ID" value="KAL1859767.1"/>
    <property type="molecule type" value="Genomic_DNA"/>
</dbReference>
<reference evidence="1 2" key="1">
    <citation type="journal article" date="2024" name="Commun. Biol.">
        <title>Comparative genomic analysis of thermophilic fungi reveals convergent evolutionary adaptations and gene losses.</title>
        <authorList>
            <person name="Steindorff A.S."/>
            <person name="Aguilar-Pontes M.V."/>
            <person name="Robinson A.J."/>
            <person name="Andreopoulos B."/>
            <person name="LaButti K."/>
            <person name="Kuo A."/>
            <person name="Mondo S."/>
            <person name="Riley R."/>
            <person name="Otillar R."/>
            <person name="Haridas S."/>
            <person name="Lipzen A."/>
            <person name="Grimwood J."/>
            <person name="Schmutz J."/>
            <person name="Clum A."/>
            <person name="Reid I.D."/>
            <person name="Moisan M.C."/>
            <person name="Butler G."/>
            <person name="Nguyen T.T.M."/>
            <person name="Dewar K."/>
            <person name="Conant G."/>
            <person name="Drula E."/>
            <person name="Henrissat B."/>
            <person name="Hansel C."/>
            <person name="Singer S."/>
            <person name="Hutchinson M.I."/>
            <person name="de Vries R.P."/>
            <person name="Natvig D.O."/>
            <person name="Powell A.J."/>
            <person name="Tsang A."/>
            <person name="Grigoriev I.V."/>
        </authorList>
    </citation>
    <scope>NUCLEOTIDE SEQUENCE [LARGE SCALE GENOMIC DNA]</scope>
    <source>
        <strain evidence="1 2">ATCC 24622</strain>
    </source>
</reference>
<evidence type="ECO:0000313" key="1">
    <source>
        <dbReference type="EMBL" id="KAL1859767.1"/>
    </source>
</evidence>
<comment type="caution">
    <text evidence="1">The sequence shown here is derived from an EMBL/GenBank/DDBJ whole genome shotgun (WGS) entry which is preliminary data.</text>
</comment>
<organism evidence="1 2">
    <name type="scientific">Phialemonium thermophilum</name>
    <dbReference type="NCBI Taxonomy" id="223376"/>
    <lineage>
        <taxon>Eukaryota</taxon>
        <taxon>Fungi</taxon>
        <taxon>Dikarya</taxon>
        <taxon>Ascomycota</taxon>
        <taxon>Pezizomycotina</taxon>
        <taxon>Sordariomycetes</taxon>
        <taxon>Sordariomycetidae</taxon>
        <taxon>Cephalothecales</taxon>
        <taxon>Cephalothecaceae</taxon>
        <taxon>Phialemonium</taxon>
    </lineage>
</organism>
<gene>
    <name evidence="1" type="ORF">VTK73DRAFT_7453</name>
</gene>
<name>A0ABR3WEQ2_9PEZI</name>
<keyword evidence="2" id="KW-1185">Reference proteome</keyword>
<sequence length="208" mass="23460">MRVLWGGPHSNHTLFRKRGERRGARPFRLPNSQVRGECGILISLGSRLWLPCGMEAPHLPSNRVLVSRFFFVGNSAFESRILLLHVASQGTTSREKSHSAPFRVLRREKPVCTKYRTLFSNVEDRRHYGPQRAVTSAPMKSSLVSGTIHDLPLAQQNSSAALFSPGPFFSWILRFPYLSLFHSYVVVHLGCTCKPCRSFLVVVPCPWG</sequence>
<accession>A0ABR3WEQ2</accession>
<evidence type="ECO:0000313" key="2">
    <source>
        <dbReference type="Proteomes" id="UP001586593"/>
    </source>
</evidence>
<protein>
    <submittedName>
        <fullName evidence="1">Uncharacterized protein</fullName>
    </submittedName>
</protein>
<proteinExistence type="predicted"/>